<comment type="caution">
    <text evidence="3">The sequence shown here is derived from an EMBL/GenBank/DDBJ whole genome shotgun (WGS) entry which is preliminary data.</text>
</comment>
<gene>
    <name evidence="3" type="ORF">DPMN_178880</name>
</gene>
<keyword evidence="4" id="KW-1185">Reference proteome</keyword>
<evidence type="ECO:0000313" key="3">
    <source>
        <dbReference type="EMBL" id="KAH3777437.1"/>
    </source>
</evidence>
<name>A0A9D4EG37_DREPO</name>
<dbReference type="OrthoDB" id="6053162at2759"/>
<evidence type="ECO:0000256" key="2">
    <source>
        <dbReference type="SAM" id="SignalP"/>
    </source>
</evidence>
<keyword evidence="2" id="KW-0732">Signal</keyword>
<feature type="region of interest" description="Disordered" evidence="1">
    <location>
        <begin position="110"/>
        <end position="138"/>
    </location>
</feature>
<protein>
    <submittedName>
        <fullName evidence="3">Uncharacterized protein</fullName>
    </submittedName>
</protein>
<dbReference type="Proteomes" id="UP000828390">
    <property type="component" value="Unassembled WGS sequence"/>
</dbReference>
<feature type="chain" id="PRO_5038778945" evidence="2">
    <location>
        <begin position="30"/>
        <end position="138"/>
    </location>
</feature>
<reference evidence="3" key="1">
    <citation type="journal article" date="2019" name="bioRxiv">
        <title>The Genome of the Zebra Mussel, Dreissena polymorpha: A Resource for Invasive Species Research.</title>
        <authorList>
            <person name="McCartney M.A."/>
            <person name="Auch B."/>
            <person name="Kono T."/>
            <person name="Mallez S."/>
            <person name="Zhang Y."/>
            <person name="Obille A."/>
            <person name="Becker A."/>
            <person name="Abrahante J.E."/>
            <person name="Garbe J."/>
            <person name="Badalamenti J.P."/>
            <person name="Herman A."/>
            <person name="Mangelson H."/>
            <person name="Liachko I."/>
            <person name="Sullivan S."/>
            <person name="Sone E.D."/>
            <person name="Koren S."/>
            <person name="Silverstein K.A.T."/>
            <person name="Beckman K.B."/>
            <person name="Gohl D.M."/>
        </authorList>
    </citation>
    <scope>NUCLEOTIDE SEQUENCE</scope>
    <source>
        <strain evidence="3">Duluth1</strain>
        <tissue evidence="3">Whole animal</tissue>
    </source>
</reference>
<feature type="signal peptide" evidence="2">
    <location>
        <begin position="1"/>
        <end position="29"/>
    </location>
</feature>
<reference evidence="3" key="2">
    <citation type="submission" date="2020-11" db="EMBL/GenBank/DDBJ databases">
        <authorList>
            <person name="McCartney M.A."/>
            <person name="Auch B."/>
            <person name="Kono T."/>
            <person name="Mallez S."/>
            <person name="Becker A."/>
            <person name="Gohl D.M."/>
            <person name="Silverstein K.A.T."/>
            <person name="Koren S."/>
            <person name="Bechman K.B."/>
            <person name="Herman A."/>
            <person name="Abrahante J.E."/>
            <person name="Garbe J."/>
        </authorList>
    </citation>
    <scope>NUCLEOTIDE SEQUENCE</scope>
    <source>
        <strain evidence="3">Duluth1</strain>
        <tissue evidence="3">Whole animal</tissue>
    </source>
</reference>
<dbReference type="EMBL" id="JAIWYP010000009">
    <property type="protein sequence ID" value="KAH3777437.1"/>
    <property type="molecule type" value="Genomic_DNA"/>
</dbReference>
<feature type="compositionally biased region" description="Acidic residues" evidence="1">
    <location>
        <begin position="126"/>
        <end position="138"/>
    </location>
</feature>
<accession>A0A9D4EG37</accession>
<dbReference type="AlphaFoldDB" id="A0A9D4EG37"/>
<evidence type="ECO:0000256" key="1">
    <source>
        <dbReference type="SAM" id="MobiDB-lite"/>
    </source>
</evidence>
<sequence length="138" mass="15561">MGRTGTWEQVVILFPLLLLLLQVYTPCYAKPKRRFCERYPFAPPCLGVAAKRSPSKSDIYANLINKVLEEALKGRLNKDSIDPRDASVGPVYEKKSSSLDRLASLLGASERDSQTARYTDTRDDWSDQLEDFESDDGL</sequence>
<proteinExistence type="predicted"/>
<organism evidence="3 4">
    <name type="scientific">Dreissena polymorpha</name>
    <name type="common">Zebra mussel</name>
    <name type="synonym">Mytilus polymorpha</name>
    <dbReference type="NCBI Taxonomy" id="45954"/>
    <lineage>
        <taxon>Eukaryota</taxon>
        <taxon>Metazoa</taxon>
        <taxon>Spiralia</taxon>
        <taxon>Lophotrochozoa</taxon>
        <taxon>Mollusca</taxon>
        <taxon>Bivalvia</taxon>
        <taxon>Autobranchia</taxon>
        <taxon>Heteroconchia</taxon>
        <taxon>Euheterodonta</taxon>
        <taxon>Imparidentia</taxon>
        <taxon>Neoheterodontei</taxon>
        <taxon>Myida</taxon>
        <taxon>Dreissenoidea</taxon>
        <taxon>Dreissenidae</taxon>
        <taxon>Dreissena</taxon>
    </lineage>
</organism>
<feature type="compositionally biased region" description="Basic and acidic residues" evidence="1">
    <location>
        <begin position="110"/>
        <end position="125"/>
    </location>
</feature>
<evidence type="ECO:0000313" key="4">
    <source>
        <dbReference type="Proteomes" id="UP000828390"/>
    </source>
</evidence>